<gene>
    <name evidence="9" type="ORF">Premu_1041</name>
</gene>
<dbReference type="Pfam" id="PF03772">
    <property type="entry name" value="Competence"/>
    <property type="match status" value="1"/>
</dbReference>
<dbReference type="InterPro" id="IPR004477">
    <property type="entry name" value="ComEC_N"/>
</dbReference>
<feature type="domain" description="DUF4131" evidence="8">
    <location>
        <begin position="42"/>
        <end position="194"/>
    </location>
</feature>
<keyword evidence="4 6" id="KW-1133">Transmembrane helix</keyword>
<feature type="transmembrane region" description="Helical" evidence="6">
    <location>
        <begin position="362"/>
        <end position="381"/>
    </location>
</feature>
<feature type="transmembrane region" description="Helical" evidence="6">
    <location>
        <begin position="431"/>
        <end position="451"/>
    </location>
</feature>
<name>F8N843_9BACT</name>
<organism evidence="9 10">
    <name type="scientific">Hallella multisaccharivorax DSM 17128</name>
    <dbReference type="NCBI Taxonomy" id="688246"/>
    <lineage>
        <taxon>Bacteria</taxon>
        <taxon>Pseudomonadati</taxon>
        <taxon>Bacteroidota</taxon>
        <taxon>Bacteroidia</taxon>
        <taxon>Bacteroidales</taxon>
        <taxon>Prevotellaceae</taxon>
        <taxon>Hallella</taxon>
    </lineage>
</organism>
<dbReference type="InterPro" id="IPR052159">
    <property type="entry name" value="Competence_DNA_uptake"/>
</dbReference>
<comment type="subcellular location">
    <subcellularLocation>
        <location evidence="1">Cell membrane</location>
        <topology evidence="1">Multi-pass membrane protein</topology>
    </subcellularLocation>
</comment>
<dbReference type="NCBIfam" id="TIGR00360">
    <property type="entry name" value="ComEC_N-term"/>
    <property type="match status" value="1"/>
</dbReference>
<feature type="transmembrane region" description="Helical" evidence="6">
    <location>
        <begin position="267"/>
        <end position="288"/>
    </location>
</feature>
<dbReference type="STRING" id="688246.Premu_1041"/>
<evidence type="ECO:0000256" key="5">
    <source>
        <dbReference type="ARBA" id="ARBA00023136"/>
    </source>
</evidence>
<evidence type="ECO:0000259" key="8">
    <source>
        <dbReference type="Pfam" id="PF13567"/>
    </source>
</evidence>
<evidence type="ECO:0000256" key="6">
    <source>
        <dbReference type="SAM" id="Phobius"/>
    </source>
</evidence>
<feature type="domain" description="ComEC/Rec2-related protein" evidence="7">
    <location>
        <begin position="243"/>
        <end position="514"/>
    </location>
</feature>
<dbReference type="PANTHER" id="PTHR30619:SF1">
    <property type="entry name" value="RECOMBINATION PROTEIN 2"/>
    <property type="match status" value="1"/>
</dbReference>
<accession>F8N843</accession>
<dbReference type="RefSeq" id="WP_007573619.1">
    <property type="nucleotide sequence ID" value="NZ_BPTS01000001.1"/>
</dbReference>
<evidence type="ECO:0000256" key="1">
    <source>
        <dbReference type="ARBA" id="ARBA00004651"/>
    </source>
</evidence>
<proteinExistence type="predicted"/>
<dbReference type="HOGENOM" id="CLU_010363_5_1_10"/>
<feature type="transmembrane region" description="Helical" evidence="6">
    <location>
        <begin position="497"/>
        <end position="519"/>
    </location>
</feature>
<evidence type="ECO:0000259" key="7">
    <source>
        <dbReference type="Pfam" id="PF03772"/>
    </source>
</evidence>
<sequence length="539" mass="60028">MTFPDYLQTQPLLRVAVMLVAGIIVGDGIMRSVPALPSWSEWIWLSIVALSFLLELAFKDRPYTQSGFLLTAIFFTGMAIADQADRKTAFPFQQQQYEDYEAVVTSEPQVKGKTLHCDLALTAINGRPITHAIHIKASFLRDTITNDWKYIQLGSGIRAQSIMEPLQNFHQGHFDYVRWLHAHGFRAQTFVYYSNWQPAKVNLKSLSLMSRMRLFAMQKRQILVHQLRLHNSKDAPSAVVAAMVLGDKHALSKELKNDYSISGASHILALSGLHLSIIYFVLTLITGIRKRRHWLPQAVIFMAIWTYVMLVGMSASVVRSAVMLSIYSLCIVAGRDNASLNTLSLAAIVLTIANPLCVWDVGFQLSFMSVLAILIFYNPFYQLLSAARTASWPVFIARPIHYLWSMVSVSLAAQIGTAPLVAYYFGRFPCYFLLSNFIVIPCATLIIYGAIMAFLTTLLPLVNGVILAILDRIATFLNTSMSLIASLPGASIEGIQLNGIETGCIYVLVGIAYTLALYLRKTKDLEKLDAFAKKGGQHA</sequence>
<evidence type="ECO:0000256" key="4">
    <source>
        <dbReference type="ARBA" id="ARBA00022989"/>
    </source>
</evidence>
<feature type="transmembrane region" description="Helical" evidence="6">
    <location>
        <begin position="402"/>
        <end position="425"/>
    </location>
</feature>
<dbReference type="EMBL" id="GL945017">
    <property type="protein sequence ID" value="EGN56481.1"/>
    <property type="molecule type" value="Genomic_DNA"/>
</dbReference>
<dbReference type="GO" id="GO:0005886">
    <property type="term" value="C:plasma membrane"/>
    <property type="evidence" value="ECO:0007669"/>
    <property type="project" value="UniProtKB-SubCell"/>
</dbReference>
<dbReference type="AlphaFoldDB" id="F8N843"/>
<keyword evidence="3 6" id="KW-0812">Transmembrane</keyword>
<evidence type="ECO:0000256" key="2">
    <source>
        <dbReference type="ARBA" id="ARBA00022475"/>
    </source>
</evidence>
<evidence type="ECO:0000313" key="10">
    <source>
        <dbReference type="Proteomes" id="UP000002772"/>
    </source>
</evidence>
<keyword evidence="10" id="KW-1185">Reference proteome</keyword>
<feature type="transmembrane region" description="Helical" evidence="6">
    <location>
        <begin position="294"/>
        <end position="318"/>
    </location>
</feature>
<protein>
    <submittedName>
        <fullName evidence="9">ComEC/Rec2-related protein</fullName>
    </submittedName>
</protein>
<keyword evidence="5 6" id="KW-0472">Membrane</keyword>
<dbReference type="Proteomes" id="UP000002772">
    <property type="component" value="Unassembled WGS sequence"/>
</dbReference>
<keyword evidence="2" id="KW-1003">Cell membrane</keyword>
<evidence type="ECO:0000313" key="9">
    <source>
        <dbReference type="EMBL" id="EGN56481.1"/>
    </source>
</evidence>
<reference evidence="10" key="1">
    <citation type="journal article" date="2011" name="Stand. Genomic Sci.">
        <title>Non-contiguous finished genome sequence of the opportunistic oral pathogen Prevotella multisaccharivorax type strain (PPPA20).</title>
        <authorList>
            <person name="Pati A."/>
            <person name="Gronow S."/>
            <person name="Lu M."/>
            <person name="Lapidus A."/>
            <person name="Nolan M."/>
            <person name="Lucas S."/>
            <person name="Hammon N."/>
            <person name="Deshpande S."/>
            <person name="Cheng J.F."/>
            <person name="Tapia R."/>
            <person name="Han C."/>
            <person name="Goodwin L."/>
            <person name="Pitluck S."/>
            <person name="Liolios K."/>
            <person name="Pagani I."/>
            <person name="Mavromatis K."/>
            <person name="Mikhailova N."/>
            <person name="Huntemann M."/>
            <person name="Chen A."/>
            <person name="Palaniappan K."/>
            <person name="Land M."/>
            <person name="Hauser L."/>
            <person name="Detter J.C."/>
            <person name="Brambilla E.M."/>
            <person name="Rohde M."/>
            <person name="Goker M."/>
            <person name="Woyke T."/>
            <person name="Bristow J."/>
            <person name="Eisen J.A."/>
            <person name="Markowitz V."/>
            <person name="Hugenholtz P."/>
            <person name="Kyrpides N.C."/>
            <person name="Klenk H.P."/>
            <person name="Ivanova N."/>
        </authorList>
    </citation>
    <scope>NUCLEOTIDE SEQUENCE [LARGE SCALE GENOMIC DNA]</scope>
    <source>
        <strain evidence="10">DSM 17128</strain>
    </source>
</reference>
<dbReference type="PANTHER" id="PTHR30619">
    <property type="entry name" value="DNA INTERNALIZATION/COMPETENCE PROTEIN COMEC/REC2"/>
    <property type="match status" value="1"/>
</dbReference>
<feature type="transmembrane region" description="Helical" evidence="6">
    <location>
        <begin position="42"/>
        <end position="58"/>
    </location>
</feature>
<evidence type="ECO:0000256" key="3">
    <source>
        <dbReference type="ARBA" id="ARBA00022692"/>
    </source>
</evidence>
<feature type="transmembrane region" description="Helical" evidence="6">
    <location>
        <begin position="12"/>
        <end position="30"/>
    </location>
</feature>
<dbReference type="InterPro" id="IPR025405">
    <property type="entry name" value="DUF4131"/>
</dbReference>
<dbReference type="Pfam" id="PF13567">
    <property type="entry name" value="DUF4131"/>
    <property type="match status" value="1"/>
</dbReference>
<dbReference type="eggNOG" id="COG0658">
    <property type="taxonomic scope" value="Bacteria"/>
</dbReference>
<dbReference type="OrthoDB" id="9761531at2"/>